<accession>A0A645BKZ7</accession>
<evidence type="ECO:0000259" key="4">
    <source>
        <dbReference type="PROSITE" id="PS01124"/>
    </source>
</evidence>
<dbReference type="PRINTS" id="PR00032">
    <property type="entry name" value="HTHARAC"/>
</dbReference>
<dbReference type="InterPro" id="IPR053142">
    <property type="entry name" value="PchR_regulatory_protein"/>
</dbReference>
<comment type="caution">
    <text evidence="5">The sequence shown here is derived from an EMBL/GenBank/DDBJ whole genome shotgun (WGS) entry which is preliminary data.</text>
</comment>
<dbReference type="InterPro" id="IPR009057">
    <property type="entry name" value="Homeodomain-like_sf"/>
</dbReference>
<keyword evidence="1" id="KW-0805">Transcription regulation</keyword>
<dbReference type="PROSITE" id="PS01124">
    <property type="entry name" value="HTH_ARAC_FAMILY_2"/>
    <property type="match status" value="1"/>
</dbReference>
<gene>
    <name evidence="5" type="primary">rhaR_111</name>
    <name evidence="5" type="ORF">SDC9_112881</name>
</gene>
<evidence type="ECO:0000256" key="3">
    <source>
        <dbReference type="ARBA" id="ARBA00023163"/>
    </source>
</evidence>
<organism evidence="5">
    <name type="scientific">bioreactor metagenome</name>
    <dbReference type="NCBI Taxonomy" id="1076179"/>
    <lineage>
        <taxon>unclassified sequences</taxon>
        <taxon>metagenomes</taxon>
        <taxon>ecological metagenomes</taxon>
    </lineage>
</organism>
<evidence type="ECO:0000313" key="5">
    <source>
        <dbReference type="EMBL" id="MPM65977.1"/>
    </source>
</evidence>
<keyword evidence="3" id="KW-0804">Transcription</keyword>
<sequence length="320" mass="36627">MEEQYWENSFPDESYLEESSDAHSIYRVDFKEGFGRMTAYNVMPGVTLIFNDFHTSSGFENEMRRPGMVEINHCRVGRYECALRDGSTVSLGPLDFAVSDMGCPPRISSFTYGEYHGISLVVEIAVAQSALKDFLGNDAPDLTALFNQIFYEHTVLILKADSKIQQLFSDLYEAPTFCRGAYFKLKAAELFLFLECRKNGFAADVRRYLSHDLAERIREIEHRMTQDLRLHIPIAELAAHYKMSETTIKKRFLQLYGEPPYVYLKRRRMETAAFLLETSELSVSEIAARVGYQNASKFSKSFCDIYGIVPREYKKGALSG</sequence>
<dbReference type="AlphaFoldDB" id="A0A645BKZ7"/>
<evidence type="ECO:0000256" key="2">
    <source>
        <dbReference type="ARBA" id="ARBA00023125"/>
    </source>
</evidence>
<dbReference type="PANTHER" id="PTHR47893">
    <property type="entry name" value="REGULATORY PROTEIN PCHR"/>
    <property type="match status" value="1"/>
</dbReference>
<protein>
    <submittedName>
        <fullName evidence="5">HTH-type transcriptional activator RhaR</fullName>
    </submittedName>
</protein>
<keyword evidence="2" id="KW-0238">DNA-binding</keyword>
<dbReference type="PANTHER" id="PTHR47893:SF1">
    <property type="entry name" value="REGULATORY PROTEIN PCHR"/>
    <property type="match status" value="1"/>
</dbReference>
<dbReference type="GO" id="GO:0003700">
    <property type="term" value="F:DNA-binding transcription factor activity"/>
    <property type="evidence" value="ECO:0007669"/>
    <property type="project" value="InterPro"/>
</dbReference>
<dbReference type="InterPro" id="IPR018060">
    <property type="entry name" value="HTH_AraC"/>
</dbReference>
<dbReference type="InterPro" id="IPR020449">
    <property type="entry name" value="Tscrpt_reg_AraC-type_HTH"/>
</dbReference>
<dbReference type="GO" id="GO:0043565">
    <property type="term" value="F:sequence-specific DNA binding"/>
    <property type="evidence" value="ECO:0007669"/>
    <property type="project" value="InterPro"/>
</dbReference>
<dbReference type="Pfam" id="PF12833">
    <property type="entry name" value="HTH_18"/>
    <property type="match status" value="1"/>
</dbReference>
<feature type="domain" description="HTH araC/xylS-type" evidence="4">
    <location>
        <begin position="218"/>
        <end position="316"/>
    </location>
</feature>
<reference evidence="5" key="1">
    <citation type="submission" date="2019-08" db="EMBL/GenBank/DDBJ databases">
        <authorList>
            <person name="Kucharzyk K."/>
            <person name="Murdoch R.W."/>
            <person name="Higgins S."/>
            <person name="Loffler F."/>
        </authorList>
    </citation>
    <scope>NUCLEOTIDE SEQUENCE</scope>
</reference>
<evidence type="ECO:0000256" key="1">
    <source>
        <dbReference type="ARBA" id="ARBA00023015"/>
    </source>
</evidence>
<dbReference type="Gene3D" id="1.10.10.60">
    <property type="entry name" value="Homeodomain-like"/>
    <property type="match status" value="1"/>
</dbReference>
<dbReference type="SMART" id="SM00342">
    <property type="entry name" value="HTH_ARAC"/>
    <property type="match status" value="1"/>
</dbReference>
<dbReference type="SUPFAM" id="SSF46689">
    <property type="entry name" value="Homeodomain-like"/>
    <property type="match status" value="1"/>
</dbReference>
<name>A0A645BKZ7_9ZZZZ</name>
<dbReference type="EMBL" id="VSSQ01020816">
    <property type="protein sequence ID" value="MPM65977.1"/>
    <property type="molecule type" value="Genomic_DNA"/>
</dbReference>
<proteinExistence type="predicted"/>